<keyword evidence="1" id="KW-0444">Lipid biosynthesis</keyword>
<keyword evidence="2" id="KW-0808">Transferase</keyword>
<dbReference type="Gene3D" id="3.20.20.390">
    <property type="entry name" value="FMN-linked oxidoreductases"/>
    <property type="match status" value="1"/>
</dbReference>
<evidence type="ECO:0000256" key="1">
    <source>
        <dbReference type="ARBA" id="ARBA00022516"/>
    </source>
</evidence>
<evidence type="ECO:0000256" key="8">
    <source>
        <dbReference type="ARBA" id="ARBA00048318"/>
    </source>
</evidence>
<evidence type="ECO:0000313" key="9">
    <source>
        <dbReference type="EMBL" id="GAX91126.1"/>
    </source>
</evidence>
<evidence type="ECO:0000256" key="4">
    <source>
        <dbReference type="ARBA" id="ARBA00022842"/>
    </source>
</evidence>
<dbReference type="RefSeq" id="WP_096182863.1">
    <property type="nucleotide sequence ID" value="NZ_BDUF01000086.1"/>
</dbReference>
<dbReference type="OrthoDB" id="2381757at2"/>
<keyword evidence="3" id="KW-0479">Metal-binding</keyword>
<evidence type="ECO:0000313" key="10">
    <source>
        <dbReference type="Proteomes" id="UP000217785"/>
    </source>
</evidence>
<evidence type="ECO:0000256" key="5">
    <source>
        <dbReference type="ARBA" id="ARBA00023098"/>
    </source>
</evidence>
<evidence type="ECO:0000256" key="2">
    <source>
        <dbReference type="ARBA" id="ARBA00022679"/>
    </source>
</evidence>
<dbReference type="NCBIfam" id="TIGR01768">
    <property type="entry name" value="GGGP-family"/>
    <property type="match status" value="1"/>
</dbReference>
<keyword evidence="6" id="KW-0594">Phospholipid biosynthesis</keyword>
<dbReference type="Pfam" id="PF01884">
    <property type="entry name" value="PcrB"/>
    <property type="match status" value="1"/>
</dbReference>
<reference evidence="10" key="1">
    <citation type="submission" date="2017-07" db="EMBL/GenBank/DDBJ databases">
        <title>Draft genome sequence of Effusibacillus lacus strain skLN1.</title>
        <authorList>
            <person name="Watanabe M."/>
            <person name="Kojima H."/>
            <person name="Fukui M."/>
        </authorList>
    </citation>
    <scope>NUCLEOTIDE SEQUENCE [LARGE SCALE GENOMIC DNA]</scope>
    <source>
        <strain evidence="10">skLN1</strain>
    </source>
</reference>
<keyword evidence="7" id="KW-1208">Phospholipid metabolism</keyword>
<name>A0A292YPM2_9BACL</name>
<dbReference type="GO" id="GO:0046872">
    <property type="term" value="F:metal ion binding"/>
    <property type="evidence" value="ECO:0007669"/>
    <property type="project" value="UniProtKB-KW"/>
</dbReference>
<dbReference type="GO" id="GO:0046474">
    <property type="term" value="P:glycerophospholipid biosynthetic process"/>
    <property type="evidence" value="ECO:0007669"/>
    <property type="project" value="UniProtKB-ARBA"/>
</dbReference>
<comment type="catalytic activity">
    <reaction evidence="8">
        <text>sn-glycerol 1-phosphate + all-trans-heptaprenyl diphosphate = 3-heptaprenyl-sn-glycero-1-phosphate + diphosphate</text>
        <dbReference type="Rhea" id="RHEA:33495"/>
        <dbReference type="ChEBI" id="CHEBI:33019"/>
        <dbReference type="ChEBI" id="CHEBI:57685"/>
        <dbReference type="ChEBI" id="CHEBI:58206"/>
        <dbReference type="ChEBI" id="CHEBI:64781"/>
        <dbReference type="EC" id="2.5.1.n9"/>
    </reaction>
</comment>
<dbReference type="EMBL" id="BDUF01000086">
    <property type="protein sequence ID" value="GAX91126.1"/>
    <property type="molecule type" value="Genomic_DNA"/>
</dbReference>
<dbReference type="CDD" id="cd02812">
    <property type="entry name" value="PcrB_like"/>
    <property type="match status" value="1"/>
</dbReference>
<accession>A0A292YPM2</accession>
<dbReference type="InterPro" id="IPR039074">
    <property type="entry name" value="GGGP/HepGP_synthase_I"/>
</dbReference>
<dbReference type="Proteomes" id="UP000217785">
    <property type="component" value="Unassembled WGS sequence"/>
</dbReference>
<dbReference type="InterPro" id="IPR008205">
    <property type="entry name" value="GGGP_HepGP_synthase"/>
</dbReference>
<keyword evidence="10" id="KW-1185">Reference proteome</keyword>
<protein>
    <submittedName>
        <fullName evidence="9">Geranylgeranylglyceryl/heptaprenylglyceryl phosphate synthase</fullName>
    </submittedName>
</protein>
<organism evidence="9 10">
    <name type="scientific">Effusibacillus lacus</name>
    <dbReference type="NCBI Taxonomy" id="1348429"/>
    <lineage>
        <taxon>Bacteria</taxon>
        <taxon>Bacillati</taxon>
        <taxon>Bacillota</taxon>
        <taxon>Bacilli</taxon>
        <taxon>Bacillales</taxon>
        <taxon>Alicyclobacillaceae</taxon>
        <taxon>Effusibacillus</taxon>
    </lineage>
</organism>
<dbReference type="SUPFAM" id="SSF51395">
    <property type="entry name" value="FMN-linked oxidoreductases"/>
    <property type="match status" value="1"/>
</dbReference>
<evidence type="ECO:0000256" key="6">
    <source>
        <dbReference type="ARBA" id="ARBA00023209"/>
    </source>
</evidence>
<dbReference type="AlphaFoldDB" id="A0A292YPM2"/>
<dbReference type="NCBIfam" id="NF003199">
    <property type="entry name" value="PRK04169.1-3"/>
    <property type="match status" value="1"/>
</dbReference>
<evidence type="ECO:0000256" key="3">
    <source>
        <dbReference type="ARBA" id="ARBA00022723"/>
    </source>
</evidence>
<dbReference type="PANTHER" id="PTHR40029">
    <property type="match status" value="1"/>
</dbReference>
<dbReference type="InterPro" id="IPR038597">
    <property type="entry name" value="GGGP/HepGP_synthase_sf"/>
</dbReference>
<dbReference type="GO" id="GO:0120536">
    <property type="term" value="F:heptaprenylglyceryl phosphate synthase activity"/>
    <property type="evidence" value="ECO:0007669"/>
    <property type="project" value="UniProtKB-ARBA"/>
</dbReference>
<dbReference type="PANTHER" id="PTHR40029:SF2">
    <property type="entry name" value="HEPTAPRENYLGLYCERYL PHOSPHATE SYNTHASE"/>
    <property type="match status" value="1"/>
</dbReference>
<keyword evidence="4" id="KW-0460">Magnesium</keyword>
<keyword evidence="5" id="KW-0443">Lipid metabolism</keyword>
<evidence type="ECO:0000256" key="7">
    <source>
        <dbReference type="ARBA" id="ARBA00023264"/>
    </source>
</evidence>
<sequence>MSALQHPWSTWRHVVKLDPDKEIGNDELIELGRSGTDAVLVGGTQGITYEKSFLLIKRLHQFAPDLCVWQEISDQHAVVQEVDGFAIPVVLNAGSAEWIIGRHIDALERFGSMVPWQRVVPEGYVILNPEAAAARLTGALCSLSPAKVIAYVMAAERILGMSTIYLEYSGIYGDPKLIRQVRQISGAHLVYGGGIDSVEKAVEMAEIVDTIVVGNAIYDKGIDLVRETVLAVRSLDL</sequence>
<proteinExistence type="predicted"/>
<gene>
    <name evidence="9" type="ORF">EFBL_2792</name>
</gene>
<comment type="caution">
    <text evidence="9">The sequence shown here is derived from an EMBL/GenBank/DDBJ whole genome shotgun (WGS) entry which is preliminary data.</text>
</comment>